<accession>A0A392PYQ8</accession>
<name>A0A392PYQ8_9FABA</name>
<feature type="region of interest" description="Disordered" evidence="1">
    <location>
        <begin position="35"/>
        <end position="62"/>
    </location>
</feature>
<dbReference type="EMBL" id="LXQA010101620">
    <property type="protein sequence ID" value="MCI16600.1"/>
    <property type="molecule type" value="Genomic_DNA"/>
</dbReference>
<organism evidence="2 3">
    <name type="scientific">Trifolium medium</name>
    <dbReference type="NCBI Taxonomy" id="97028"/>
    <lineage>
        <taxon>Eukaryota</taxon>
        <taxon>Viridiplantae</taxon>
        <taxon>Streptophyta</taxon>
        <taxon>Embryophyta</taxon>
        <taxon>Tracheophyta</taxon>
        <taxon>Spermatophyta</taxon>
        <taxon>Magnoliopsida</taxon>
        <taxon>eudicotyledons</taxon>
        <taxon>Gunneridae</taxon>
        <taxon>Pentapetalae</taxon>
        <taxon>rosids</taxon>
        <taxon>fabids</taxon>
        <taxon>Fabales</taxon>
        <taxon>Fabaceae</taxon>
        <taxon>Papilionoideae</taxon>
        <taxon>50 kb inversion clade</taxon>
        <taxon>NPAAA clade</taxon>
        <taxon>Hologalegina</taxon>
        <taxon>IRL clade</taxon>
        <taxon>Trifolieae</taxon>
        <taxon>Trifolium</taxon>
    </lineage>
</organism>
<proteinExistence type="predicted"/>
<dbReference type="PANTHER" id="PTHR32108">
    <property type="entry name" value="DNA-DIRECTED RNA POLYMERASE SUBUNIT ALPHA"/>
    <property type="match status" value="1"/>
</dbReference>
<evidence type="ECO:0000313" key="2">
    <source>
        <dbReference type="EMBL" id="MCI16600.1"/>
    </source>
</evidence>
<reference evidence="2 3" key="1">
    <citation type="journal article" date="2018" name="Front. Plant Sci.">
        <title>Red Clover (Trifolium pratense) and Zigzag Clover (T. medium) - A Picture of Genomic Similarities and Differences.</title>
        <authorList>
            <person name="Dluhosova J."/>
            <person name="Istvanek J."/>
            <person name="Nedelnik J."/>
            <person name="Repkova J."/>
        </authorList>
    </citation>
    <scope>NUCLEOTIDE SEQUENCE [LARGE SCALE GENOMIC DNA]</scope>
    <source>
        <strain evidence="3">cv. 10/8</strain>
        <tissue evidence="2">Leaf</tissue>
    </source>
</reference>
<keyword evidence="3" id="KW-1185">Reference proteome</keyword>
<evidence type="ECO:0000313" key="3">
    <source>
        <dbReference type="Proteomes" id="UP000265520"/>
    </source>
</evidence>
<dbReference type="AlphaFoldDB" id="A0A392PYQ8"/>
<dbReference type="PANTHER" id="PTHR32108:SF9">
    <property type="entry name" value="REVERSE TRANSCRIPTASE RNASE H-LIKE DOMAIN-CONTAINING PROTEIN"/>
    <property type="match status" value="1"/>
</dbReference>
<feature type="compositionally biased region" description="Low complexity" evidence="1">
    <location>
        <begin position="92"/>
        <end position="106"/>
    </location>
</feature>
<comment type="caution">
    <text evidence="2">The sequence shown here is derived from an EMBL/GenBank/DDBJ whole genome shotgun (WGS) entry which is preliminary data.</text>
</comment>
<protein>
    <submittedName>
        <fullName evidence="2">Gag-pol polyprotein</fullName>
    </submittedName>
</protein>
<feature type="non-terminal residue" evidence="2">
    <location>
        <position position="182"/>
    </location>
</feature>
<feature type="region of interest" description="Disordered" evidence="1">
    <location>
        <begin position="83"/>
        <end position="115"/>
    </location>
</feature>
<dbReference type="Proteomes" id="UP000265520">
    <property type="component" value="Unassembled WGS sequence"/>
</dbReference>
<feature type="compositionally biased region" description="Basic and acidic residues" evidence="1">
    <location>
        <begin position="47"/>
        <end position="59"/>
    </location>
</feature>
<evidence type="ECO:0000256" key="1">
    <source>
        <dbReference type="SAM" id="MobiDB-lite"/>
    </source>
</evidence>
<sequence length="182" mass="20458">MSTLHGPYYEKMIGSISSNFSDLITIGERVEEGIKSGKIQGTSNARAGEKKSSDYNPKEEEGEANAVVIGLSQPPHQMHHVLSPQQQLVIPQQNHQQQAGYQQRNQPGPKCDRKRRNMHYDRLPMPYGQILPYLVQKGMVELKPLHPVEPPYPLNIDVNAKCDYHAGAPGHDIENCKGFKHK</sequence>